<feature type="transmembrane region" description="Helical" evidence="1">
    <location>
        <begin position="194"/>
        <end position="215"/>
    </location>
</feature>
<feature type="transmembrane region" description="Helical" evidence="1">
    <location>
        <begin position="352"/>
        <end position="370"/>
    </location>
</feature>
<sequence length="375" mass="44345">MFLFIYTLISLSFILYLSRRNVKTHFEMIVVVAFFIRIFITLLFLTSKSEDINTFLRDGQYLIDRDPRYDASYFPFIGYLGMAALYLKSYINPYIFLKTIFTIFDVAILIPLYYLSKKNLQTALIYALNPISIIVGNIHGQMESIPLFFFLTGIYFFLKSKIIRSILSLSLAIYTKPWPALFIIPLVKKSKKKLLFILLAFFPLVFTYIHTLLFPTTLFDIFEKVKNHRGIFGAWGLSKIVLYLTDYHLNPVVEQLMRRIFIISFFVFSVLREDENILKTILLTMLFLFVFTPTFGIQWFTWLVPFIIIIRPKLWRMFLVLGSIYLAVGFAWDIYQYLRDIMPGWNSVITRVGFIVWLFMIFMFFQNVLFKASKS</sequence>
<comment type="caution">
    <text evidence="2">The sequence shown here is derived from an EMBL/GenBank/DDBJ whole genome shotgun (WGS) entry which is preliminary data.</text>
</comment>
<organism evidence="2 3">
    <name type="scientific">Candidatus Roizmanbacteria bacterium RIFCSPLOWO2_01_FULL_37_16</name>
    <dbReference type="NCBI Taxonomy" id="1802058"/>
    <lineage>
        <taxon>Bacteria</taxon>
        <taxon>Candidatus Roizmaniibacteriota</taxon>
    </lineage>
</organism>
<proteinExistence type="predicted"/>
<dbReference type="AlphaFoldDB" id="A0A1F7IP95"/>
<keyword evidence="1" id="KW-1133">Transmembrane helix</keyword>
<name>A0A1F7IP95_9BACT</name>
<dbReference type="Proteomes" id="UP000178040">
    <property type="component" value="Unassembled WGS sequence"/>
</dbReference>
<protein>
    <recommendedName>
        <fullName evidence="4">Glycosyltransferase RgtA/B/C/D-like domain-containing protein</fullName>
    </recommendedName>
</protein>
<evidence type="ECO:0000313" key="3">
    <source>
        <dbReference type="Proteomes" id="UP000178040"/>
    </source>
</evidence>
<evidence type="ECO:0000313" key="2">
    <source>
        <dbReference type="EMBL" id="OGK45190.1"/>
    </source>
</evidence>
<evidence type="ECO:0000256" key="1">
    <source>
        <dbReference type="SAM" id="Phobius"/>
    </source>
</evidence>
<feature type="transmembrane region" description="Helical" evidence="1">
    <location>
        <begin position="277"/>
        <end position="302"/>
    </location>
</feature>
<dbReference type="EMBL" id="MGAI01000014">
    <property type="protein sequence ID" value="OGK45190.1"/>
    <property type="molecule type" value="Genomic_DNA"/>
</dbReference>
<keyword evidence="1" id="KW-0812">Transmembrane</keyword>
<feature type="transmembrane region" description="Helical" evidence="1">
    <location>
        <begin position="29"/>
        <end position="47"/>
    </location>
</feature>
<keyword evidence="1" id="KW-0472">Membrane</keyword>
<feature type="transmembrane region" description="Helical" evidence="1">
    <location>
        <begin position="314"/>
        <end position="332"/>
    </location>
</feature>
<evidence type="ECO:0008006" key="4">
    <source>
        <dbReference type="Google" id="ProtNLM"/>
    </source>
</evidence>
<feature type="transmembrane region" description="Helical" evidence="1">
    <location>
        <begin position="93"/>
        <end position="116"/>
    </location>
</feature>
<gene>
    <name evidence="2" type="ORF">A3B40_00505</name>
</gene>
<reference evidence="2 3" key="1">
    <citation type="journal article" date="2016" name="Nat. Commun.">
        <title>Thousands of microbial genomes shed light on interconnected biogeochemical processes in an aquifer system.</title>
        <authorList>
            <person name="Anantharaman K."/>
            <person name="Brown C.T."/>
            <person name="Hug L.A."/>
            <person name="Sharon I."/>
            <person name="Castelle C.J."/>
            <person name="Probst A.J."/>
            <person name="Thomas B.C."/>
            <person name="Singh A."/>
            <person name="Wilkins M.J."/>
            <person name="Karaoz U."/>
            <person name="Brodie E.L."/>
            <person name="Williams K.H."/>
            <person name="Hubbard S.S."/>
            <person name="Banfield J.F."/>
        </authorList>
    </citation>
    <scope>NUCLEOTIDE SEQUENCE [LARGE SCALE GENOMIC DNA]</scope>
</reference>
<accession>A0A1F7IP95</accession>
<feature type="transmembrane region" description="Helical" evidence="1">
    <location>
        <begin position="123"/>
        <end position="142"/>
    </location>
</feature>